<organism evidence="1 2">
    <name type="scientific">Candidatus Desulfolinea nitratireducens</name>
    <dbReference type="NCBI Taxonomy" id="2841698"/>
    <lineage>
        <taxon>Bacteria</taxon>
        <taxon>Bacillati</taxon>
        <taxon>Chloroflexota</taxon>
        <taxon>Anaerolineae</taxon>
        <taxon>Anaerolineales</taxon>
        <taxon>Anaerolineales incertae sedis</taxon>
        <taxon>Candidatus Desulfolinea</taxon>
    </lineage>
</organism>
<dbReference type="Proteomes" id="UP000614469">
    <property type="component" value="Unassembled WGS sequence"/>
</dbReference>
<accession>A0A8J6NSW9</accession>
<proteinExistence type="predicted"/>
<reference evidence="1 2" key="1">
    <citation type="submission" date="2020-08" db="EMBL/GenBank/DDBJ databases">
        <title>Bridging the membrane lipid divide: bacteria of the FCB group superphylum have the potential to synthesize archaeal ether lipids.</title>
        <authorList>
            <person name="Villanueva L."/>
            <person name="Von Meijenfeldt F.A.B."/>
            <person name="Westbye A.B."/>
            <person name="Yadav S."/>
            <person name="Hopmans E.C."/>
            <person name="Dutilh B.E."/>
            <person name="Sinninghe Damste J.S."/>
        </authorList>
    </citation>
    <scope>NUCLEOTIDE SEQUENCE [LARGE SCALE GENOMIC DNA]</scope>
    <source>
        <strain evidence="1">NIOZ-UU36</strain>
    </source>
</reference>
<dbReference type="EMBL" id="JACNJN010000215">
    <property type="protein sequence ID" value="MBC8336969.1"/>
    <property type="molecule type" value="Genomic_DNA"/>
</dbReference>
<gene>
    <name evidence="1" type="ORF">H8E29_17070</name>
</gene>
<comment type="caution">
    <text evidence="1">The sequence shown here is derived from an EMBL/GenBank/DDBJ whole genome shotgun (WGS) entry which is preliminary data.</text>
</comment>
<protein>
    <submittedName>
        <fullName evidence="1">Uncharacterized protein</fullName>
    </submittedName>
</protein>
<sequence>MQASVELIGHNLGIENPILSKEHIAKLEAASVTHEWESLAICTAILLMHIWRTEPEVRIPKNINLIPGQFFIQGEDYFSGFLQNIKLNGEPPTAFMEHLLLEQEPSLNLEQREYLKGILRNGQNHDLSFTLPIFQEYVLGSKSYSQIYNRPSQLNTESYLELYDQAALSQTTHDQLIKWVKSEDHHAVVFTNRPSTPPNGFFSTPEAELGLKAIGLQELPIVGAGSLFWLANLAAKPLNMYLKPSPVHALAAIQVALGTPHTASLKLALDFFCGRYEKEKWGPLDGSTIVVFEDLIGGLRSAKDAKELLEKYGVRIEMILVGITKHPTKAKSLSQVAYHVVEDINNKYLREILTC</sequence>
<name>A0A8J6NSW9_9CHLR</name>
<dbReference type="AlphaFoldDB" id="A0A8J6NSW9"/>
<evidence type="ECO:0000313" key="2">
    <source>
        <dbReference type="Proteomes" id="UP000614469"/>
    </source>
</evidence>
<evidence type="ECO:0000313" key="1">
    <source>
        <dbReference type="EMBL" id="MBC8336969.1"/>
    </source>
</evidence>